<reference evidence="1 2" key="1">
    <citation type="journal article" date="2024" name="Plant Biotechnol. J.">
        <title>Dendrobium thyrsiflorum genome and its molecular insights into genes involved in important horticultural traits.</title>
        <authorList>
            <person name="Chen B."/>
            <person name="Wang J.Y."/>
            <person name="Zheng P.J."/>
            <person name="Li K.L."/>
            <person name="Liang Y.M."/>
            <person name="Chen X.F."/>
            <person name="Zhang C."/>
            <person name="Zhao X."/>
            <person name="He X."/>
            <person name="Zhang G.Q."/>
            <person name="Liu Z.J."/>
            <person name="Xu Q."/>
        </authorList>
    </citation>
    <scope>NUCLEOTIDE SEQUENCE [LARGE SCALE GENOMIC DNA]</scope>
    <source>
        <strain evidence="1">GZMU011</strain>
    </source>
</reference>
<comment type="caution">
    <text evidence="1">The sequence shown here is derived from an EMBL/GenBank/DDBJ whole genome shotgun (WGS) entry which is preliminary data.</text>
</comment>
<dbReference type="EMBL" id="JANQDX010000009">
    <property type="protein sequence ID" value="KAL0919436.1"/>
    <property type="molecule type" value="Genomic_DNA"/>
</dbReference>
<evidence type="ECO:0000313" key="2">
    <source>
        <dbReference type="Proteomes" id="UP001552299"/>
    </source>
</evidence>
<organism evidence="1 2">
    <name type="scientific">Dendrobium thyrsiflorum</name>
    <name type="common">Pinecone-like raceme dendrobium</name>
    <name type="synonym">Orchid</name>
    <dbReference type="NCBI Taxonomy" id="117978"/>
    <lineage>
        <taxon>Eukaryota</taxon>
        <taxon>Viridiplantae</taxon>
        <taxon>Streptophyta</taxon>
        <taxon>Embryophyta</taxon>
        <taxon>Tracheophyta</taxon>
        <taxon>Spermatophyta</taxon>
        <taxon>Magnoliopsida</taxon>
        <taxon>Liliopsida</taxon>
        <taxon>Asparagales</taxon>
        <taxon>Orchidaceae</taxon>
        <taxon>Epidendroideae</taxon>
        <taxon>Malaxideae</taxon>
        <taxon>Dendrobiinae</taxon>
        <taxon>Dendrobium</taxon>
    </lineage>
</organism>
<gene>
    <name evidence="1" type="ORF">M5K25_011530</name>
</gene>
<sequence>MLNAFPNSKIKDRLVFLLAKNCRNICPNTCLASCHLSLQTEREAESCRDHRPLVVLFKHQASSSLIGILWLTLSSVSSQMYRFSNQMNKSSKISRPANSINVGNTP</sequence>
<protein>
    <submittedName>
        <fullName evidence="1">Uncharacterized protein</fullName>
    </submittedName>
</protein>
<dbReference type="Proteomes" id="UP001552299">
    <property type="component" value="Unassembled WGS sequence"/>
</dbReference>
<name>A0ABD0V9Y7_DENTH</name>
<evidence type="ECO:0000313" key="1">
    <source>
        <dbReference type="EMBL" id="KAL0919436.1"/>
    </source>
</evidence>
<proteinExistence type="predicted"/>
<accession>A0ABD0V9Y7</accession>
<keyword evidence="2" id="KW-1185">Reference proteome</keyword>
<dbReference type="AlphaFoldDB" id="A0ABD0V9Y7"/>